<evidence type="ECO:0000256" key="1">
    <source>
        <dbReference type="SAM" id="MobiDB-lite"/>
    </source>
</evidence>
<reference evidence="3" key="2">
    <citation type="submission" date="2025-08" db="UniProtKB">
        <authorList>
            <consortium name="RefSeq"/>
        </authorList>
    </citation>
    <scope>IDENTIFICATION</scope>
</reference>
<organism evidence="2 3">
    <name type="scientific">Solanum pennellii</name>
    <name type="common">Tomato</name>
    <name type="synonym">Lycopersicon pennellii</name>
    <dbReference type="NCBI Taxonomy" id="28526"/>
    <lineage>
        <taxon>Eukaryota</taxon>
        <taxon>Viridiplantae</taxon>
        <taxon>Streptophyta</taxon>
        <taxon>Embryophyta</taxon>
        <taxon>Tracheophyta</taxon>
        <taxon>Spermatophyta</taxon>
        <taxon>Magnoliopsida</taxon>
        <taxon>eudicotyledons</taxon>
        <taxon>Gunneridae</taxon>
        <taxon>Pentapetalae</taxon>
        <taxon>asterids</taxon>
        <taxon>lamiids</taxon>
        <taxon>Solanales</taxon>
        <taxon>Solanaceae</taxon>
        <taxon>Solanoideae</taxon>
        <taxon>Solaneae</taxon>
        <taxon>Solanum</taxon>
        <taxon>Solanum subgen. Lycopersicon</taxon>
    </lineage>
</organism>
<keyword evidence="2" id="KW-1185">Reference proteome</keyword>
<feature type="compositionally biased region" description="Basic residues" evidence="1">
    <location>
        <begin position="106"/>
        <end position="118"/>
    </location>
</feature>
<dbReference type="Gene3D" id="3.30.70.270">
    <property type="match status" value="1"/>
</dbReference>
<dbReference type="Gene3D" id="3.10.10.10">
    <property type="entry name" value="HIV Type 1 Reverse Transcriptase, subunit A, domain 1"/>
    <property type="match status" value="1"/>
</dbReference>
<gene>
    <name evidence="3" type="primary">LOC114074031</name>
</gene>
<protein>
    <submittedName>
        <fullName evidence="3">Uncharacterized protein LOC114074031</fullName>
    </submittedName>
</protein>
<dbReference type="CDD" id="cd01647">
    <property type="entry name" value="RT_LTR"/>
    <property type="match status" value="1"/>
</dbReference>
<sequence length="275" mass="31537">MNPPNFYGTKVEEDPQGFIDEVFKVLDYMGVSSQEKAEVSAYQLKDVAQVWYEQWKDESPAMLILSMNISLLMVHAEQIDKIKLKQVGRDLMKARTEDGNSSQTKFKGHDKQRSKKRFSNQGPPNSPRVKKIKRLPFDEDSGKGKYSISSNCSKKDAPKKNNFYVLQSQGDQESSLDVVTDKGFSQPSISPWGSPGLFLKKKDGSLRMCIDYREYNKVTIKNKYQLPKVYVLFDQLQGASYSPKIDLRSGYHELRVREADILKWHSEKDMVTLNS</sequence>
<dbReference type="GeneID" id="114074031"/>
<dbReference type="PANTHER" id="PTHR24559:SF444">
    <property type="entry name" value="REVERSE TRANSCRIPTASE DOMAIN-CONTAINING PROTEIN"/>
    <property type="match status" value="1"/>
</dbReference>
<feature type="region of interest" description="Disordered" evidence="1">
    <location>
        <begin position="94"/>
        <end position="153"/>
    </location>
</feature>
<dbReference type="PANTHER" id="PTHR24559">
    <property type="entry name" value="TRANSPOSON TY3-I GAG-POL POLYPROTEIN"/>
    <property type="match status" value="1"/>
</dbReference>
<dbReference type="SUPFAM" id="SSF56672">
    <property type="entry name" value="DNA/RNA polymerases"/>
    <property type="match status" value="1"/>
</dbReference>
<dbReference type="InterPro" id="IPR043502">
    <property type="entry name" value="DNA/RNA_pol_sf"/>
</dbReference>
<name>A0ABM1UW86_SOLPN</name>
<evidence type="ECO:0000313" key="3">
    <source>
        <dbReference type="RefSeq" id="XP_027767754.1"/>
    </source>
</evidence>
<dbReference type="RefSeq" id="XP_027767754.1">
    <property type="nucleotide sequence ID" value="XM_027911953.1"/>
</dbReference>
<evidence type="ECO:0000313" key="2">
    <source>
        <dbReference type="Proteomes" id="UP000694930"/>
    </source>
</evidence>
<reference evidence="2" key="1">
    <citation type="journal article" date="2014" name="Nat. Genet.">
        <title>The genome of the stress-tolerant wild tomato species Solanum pennellii.</title>
        <authorList>
            <person name="Bolger A."/>
            <person name="Scossa F."/>
            <person name="Bolger M.E."/>
            <person name="Lanz C."/>
            <person name="Maumus F."/>
            <person name="Tohge T."/>
            <person name="Quesneville H."/>
            <person name="Alseekh S."/>
            <person name="Sorensen I."/>
            <person name="Lichtenstein G."/>
            <person name="Fich E.A."/>
            <person name="Conte M."/>
            <person name="Keller H."/>
            <person name="Schneeberger K."/>
            <person name="Schwacke R."/>
            <person name="Ofner I."/>
            <person name="Vrebalov J."/>
            <person name="Xu Y."/>
            <person name="Osorio S."/>
            <person name="Aflitos S.A."/>
            <person name="Schijlen E."/>
            <person name="Jimenez-Gomez J.M."/>
            <person name="Ryngajllo M."/>
            <person name="Kimura S."/>
            <person name="Kumar R."/>
            <person name="Koenig D."/>
            <person name="Headland L.R."/>
            <person name="Maloof J.N."/>
            <person name="Sinha N."/>
            <person name="van Ham R.C."/>
            <person name="Lankhorst R.K."/>
            <person name="Mao L."/>
            <person name="Vogel A."/>
            <person name="Arsova B."/>
            <person name="Panstruga R."/>
            <person name="Fei Z."/>
            <person name="Rose J.K."/>
            <person name="Zamir D."/>
            <person name="Carrari F."/>
            <person name="Giovannoni J.J."/>
            <person name="Weigel D."/>
            <person name="Usadel B."/>
            <person name="Fernie A.R."/>
        </authorList>
    </citation>
    <scope>NUCLEOTIDE SEQUENCE [LARGE SCALE GENOMIC DNA]</scope>
    <source>
        <strain evidence="2">cv. LA0716</strain>
    </source>
</reference>
<dbReference type="InterPro" id="IPR053134">
    <property type="entry name" value="RNA-dir_DNA_polymerase"/>
</dbReference>
<accession>A0ABM1UW86</accession>
<proteinExistence type="predicted"/>
<dbReference type="InterPro" id="IPR043128">
    <property type="entry name" value="Rev_trsase/Diguanyl_cyclase"/>
</dbReference>
<dbReference type="Proteomes" id="UP000694930">
    <property type="component" value="Chromosome 9"/>
</dbReference>